<dbReference type="GO" id="GO:0006515">
    <property type="term" value="P:protein quality control for misfolded or incompletely synthesized proteins"/>
    <property type="evidence" value="ECO:0007669"/>
    <property type="project" value="TreeGrafter"/>
</dbReference>
<evidence type="ECO:0000313" key="4">
    <source>
        <dbReference type="Proteomes" id="UP000178796"/>
    </source>
</evidence>
<gene>
    <name evidence="3" type="ORF">A3E09_02845</name>
</gene>
<comment type="caution">
    <text evidence="3">The sequence shown here is derived from an EMBL/GenBank/DDBJ whole genome shotgun (WGS) entry which is preliminary data.</text>
</comment>
<evidence type="ECO:0000256" key="2">
    <source>
        <dbReference type="RuleBase" id="RU003567"/>
    </source>
</evidence>
<comment type="similarity">
    <text evidence="1 2">Belongs to the peptidase S14 family.</text>
</comment>
<name>A0A1G2C9P4_9BACT</name>
<dbReference type="CDD" id="cd07017">
    <property type="entry name" value="S14_ClpP_2"/>
    <property type="match status" value="1"/>
</dbReference>
<dbReference type="GO" id="GO:0004176">
    <property type="term" value="F:ATP-dependent peptidase activity"/>
    <property type="evidence" value="ECO:0007669"/>
    <property type="project" value="InterPro"/>
</dbReference>
<sequence length="252" mass="27481">MQPWSKEPTGPIVGPFVLLNRDKRTLTLFGSIHASTDIGMITSESIPFLAENVTASLLILGSESKEPITLLINNAGGSVQAGITIIQAIEHLKANGVPVRMVVMGTAASMASVILATGSIGHRYSFPRALVHFHSGHQQIAGTPEEVERAEKFAKRLHGQMHEILAFETKLPEYFLKRVRDEWEENSAAALDPSTEKGREKRLKFVKEFLGAETYLSAEQALEAGVIDKILVPGDPLVDEIFRLESGKEGGL</sequence>
<dbReference type="InterPro" id="IPR001907">
    <property type="entry name" value="ClpP"/>
</dbReference>
<reference evidence="3 4" key="1">
    <citation type="journal article" date="2016" name="Nat. Commun.">
        <title>Thousands of microbial genomes shed light on interconnected biogeochemical processes in an aquifer system.</title>
        <authorList>
            <person name="Anantharaman K."/>
            <person name="Brown C.T."/>
            <person name="Hug L.A."/>
            <person name="Sharon I."/>
            <person name="Castelle C.J."/>
            <person name="Probst A.J."/>
            <person name="Thomas B.C."/>
            <person name="Singh A."/>
            <person name="Wilkins M.J."/>
            <person name="Karaoz U."/>
            <person name="Brodie E.L."/>
            <person name="Williams K.H."/>
            <person name="Hubbard S.S."/>
            <person name="Banfield J.F."/>
        </authorList>
    </citation>
    <scope>NUCLEOTIDE SEQUENCE [LARGE SCALE GENOMIC DNA]</scope>
</reference>
<dbReference type="Gene3D" id="3.90.226.10">
    <property type="entry name" value="2-enoyl-CoA Hydratase, Chain A, domain 1"/>
    <property type="match status" value="1"/>
</dbReference>
<dbReference type="SUPFAM" id="SSF52096">
    <property type="entry name" value="ClpP/crotonase"/>
    <property type="match status" value="1"/>
</dbReference>
<organism evidence="3 4">
    <name type="scientific">Candidatus Liptonbacteria bacterium RIFCSPHIGHO2_12_FULL_60_13</name>
    <dbReference type="NCBI Taxonomy" id="1798648"/>
    <lineage>
        <taxon>Bacteria</taxon>
        <taxon>Candidatus Liptoniibacteriota</taxon>
    </lineage>
</organism>
<dbReference type="Pfam" id="PF00574">
    <property type="entry name" value="CLP_protease"/>
    <property type="match status" value="1"/>
</dbReference>
<dbReference type="InterPro" id="IPR029045">
    <property type="entry name" value="ClpP/crotonase-like_dom_sf"/>
</dbReference>
<dbReference type="AlphaFoldDB" id="A0A1G2C9P4"/>
<dbReference type="EMBL" id="MHKY01000047">
    <property type="protein sequence ID" value="OGY97891.1"/>
    <property type="molecule type" value="Genomic_DNA"/>
</dbReference>
<evidence type="ECO:0000313" key="3">
    <source>
        <dbReference type="EMBL" id="OGY97891.1"/>
    </source>
</evidence>
<dbReference type="GO" id="GO:0009368">
    <property type="term" value="C:endopeptidase Clp complex"/>
    <property type="evidence" value="ECO:0007669"/>
    <property type="project" value="TreeGrafter"/>
</dbReference>
<dbReference type="GO" id="GO:0051117">
    <property type="term" value="F:ATPase binding"/>
    <property type="evidence" value="ECO:0007669"/>
    <property type="project" value="TreeGrafter"/>
</dbReference>
<dbReference type="InterPro" id="IPR023562">
    <property type="entry name" value="ClpP/TepA"/>
</dbReference>
<dbReference type="PANTHER" id="PTHR10381:SF11">
    <property type="entry name" value="ATP-DEPENDENT CLP PROTEASE PROTEOLYTIC SUBUNIT, MITOCHONDRIAL"/>
    <property type="match status" value="1"/>
</dbReference>
<dbReference type="PRINTS" id="PR00127">
    <property type="entry name" value="CLPPROTEASEP"/>
</dbReference>
<proteinExistence type="inferred from homology"/>
<dbReference type="PANTHER" id="PTHR10381">
    <property type="entry name" value="ATP-DEPENDENT CLP PROTEASE PROTEOLYTIC SUBUNIT"/>
    <property type="match status" value="1"/>
</dbReference>
<dbReference type="GO" id="GO:0004252">
    <property type="term" value="F:serine-type endopeptidase activity"/>
    <property type="evidence" value="ECO:0007669"/>
    <property type="project" value="InterPro"/>
</dbReference>
<accession>A0A1G2C9P4</accession>
<evidence type="ECO:0000256" key="1">
    <source>
        <dbReference type="ARBA" id="ARBA00007039"/>
    </source>
</evidence>
<dbReference type="Proteomes" id="UP000178796">
    <property type="component" value="Unassembled WGS sequence"/>
</dbReference>
<protein>
    <recommendedName>
        <fullName evidence="2">ATP-dependent Clp protease proteolytic subunit</fullName>
    </recommendedName>
</protein>